<keyword evidence="1" id="KW-0862">Zinc</keyword>
<gene>
    <name evidence="4" type="ORF">OSB04_019611</name>
</gene>
<protein>
    <recommendedName>
        <fullName evidence="3">CCHC-type domain-containing protein</fullName>
    </recommendedName>
</protein>
<feature type="region of interest" description="Disordered" evidence="2">
    <location>
        <begin position="149"/>
        <end position="185"/>
    </location>
</feature>
<reference evidence="4" key="1">
    <citation type="submission" date="2023-03" db="EMBL/GenBank/DDBJ databases">
        <title>Chromosome-scale reference genome and RAD-based genetic map of yellow starthistle (Centaurea solstitialis) reveal putative structural variation and QTLs associated with invader traits.</title>
        <authorList>
            <person name="Reatini B."/>
            <person name="Cang F.A."/>
            <person name="Jiang Q."/>
            <person name="Mckibben M.T.W."/>
            <person name="Barker M.S."/>
            <person name="Rieseberg L.H."/>
            <person name="Dlugosch K.M."/>
        </authorList>
    </citation>
    <scope>NUCLEOTIDE SEQUENCE</scope>
    <source>
        <strain evidence="4">CAN-66</strain>
        <tissue evidence="4">Leaf</tissue>
    </source>
</reference>
<dbReference type="GO" id="GO:0008270">
    <property type="term" value="F:zinc ion binding"/>
    <property type="evidence" value="ECO:0007669"/>
    <property type="project" value="UniProtKB-KW"/>
</dbReference>
<feature type="domain" description="CCHC-type" evidence="3">
    <location>
        <begin position="214"/>
        <end position="229"/>
    </location>
</feature>
<dbReference type="InterPro" id="IPR036875">
    <property type="entry name" value="Znf_CCHC_sf"/>
</dbReference>
<dbReference type="Proteomes" id="UP001172457">
    <property type="component" value="Chromosome 5"/>
</dbReference>
<feature type="compositionally biased region" description="Basic and acidic residues" evidence="2">
    <location>
        <begin position="110"/>
        <end position="121"/>
    </location>
</feature>
<feature type="compositionally biased region" description="Polar residues" evidence="2">
    <location>
        <begin position="149"/>
        <end position="161"/>
    </location>
</feature>
<feature type="region of interest" description="Disordered" evidence="2">
    <location>
        <begin position="110"/>
        <end position="132"/>
    </location>
</feature>
<name>A0AA38SYB0_9ASTR</name>
<evidence type="ECO:0000259" key="3">
    <source>
        <dbReference type="PROSITE" id="PS50158"/>
    </source>
</evidence>
<evidence type="ECO:0000256" key="2">
    <source>
        <dbReference type="SAM" id="MobiDB-lite"/>
    </source>
</evidence>
<dbReference type="InterPro" id="IPR001878">
    <property type="entry name" value="Znf_CCHC"/>
</dbReference>
<keyword evidence="1" id="KW-0863">Zinc-finger</keyword>
<dbReference type="PROSITE" id="PS50158">
    <property type="entry name" value="ZF_CCHC"/>
    <property type="match status" value="1"/>
</dbReference>
<feature type="compositionally biased region" description="Basic and acidic residues" evidence="2">
    <location>
        <begin position="162"/>
        <end position="185"/>
    </location>
</feature>
<dbReference type="AlphaFoldDB" id="A0AA38SYB0"/>
<comment type="caution">
    <text evidence="4">The sequence shown here is derived from an EMBL/GenBank/DDBJ whole genome shotgun (WGS) entry which is preliminary data.</text>
</comment>
<dbReference type="Pfam" id="PF00098">
    <property type="entry name" value="zf-CCHC"/>
    <property type="match status" value="1"/>
</dbReference>
<keyword evidence="5" id="KW-1185">Reference proteome</keyword>
<accession>A0AA38SYB0</accession>
<evidence type="ECO:0000313" key="5">
    <source>
        <dbReference type="Proteomes" id="UP001172457"/>
    </source>
</evidence>
<dbReference type="EMBL" id="JARYMX010000005">
    <property type="protein sequence ID" value="KAJ9547068.1"/>
    <property type="molecule type" value="Genomic_DNA"/>
</dbReference>
<keyword evidence="1" id="KW-0479">Metal-binding</keyword>
<dbReference type="SUPFAM" id="SSF57756">
    <property type="entry name" value="Retrovirus zinc finger-like domains"/>
    <property type="match status" value="1"/>
</dbReference>
<dbReference type="SMART" id="SM00343">
    <property type="entry name" value="ZnF_C2HC"/>
    <property type="match status" value="1"/>
</dbReference>
<evidence type="ECO:0000256" key="1">
    <source>
        <dbReference type="PROSITE-ProRule" id="PRU00047"/>
    </source>
</evidence>
<dbReference type="Gene3D" id="4.10.60.10">
    <property type="entry name" value="Zinc finger, CCHC-type"/>
    <property type="match status" value="1"/>
</dbReference>
<organism evidence="4 5">
    <name type="scientific">Centaurea solstitialis</name>
    <name type="common">yellow star-thistle</name>
    <dbReference type="NCBI Taxonomy" id="347529"/>
    <lineage>
        <taxon>Eukaryota</taxon>
        <taxon>Viridiplantae</taxon>
        <taxon>Streptophyta</taxon>
        <taxon>Embryophyta</taxon>
        <taxon>Tracheophyta</taxon>
        <taxon>Spermatophyta</taxon>
        <taxon>Magnoliopsida</taxon>
        <taxon>eudicotyledons</taxon>
        <taxon>Gunneridae</taxon>
        <taxon>Pentapetalae</taxon>
        <taxon>asterids</taxon>
        <taxon>campanulids</taxon>
        <taxon>Asterales</taxon>
        <taxon>Asteraceae</taxon>
        <taxon>Carduoideae</taxon>
        <taxon>Cardueae</taxon>
        <taxon>Centaureinae</taxon>
        <taxon>Centaurea</taxon>
    </lineage>
</organism>
<proteinExistence type="predicted"/>
<sequence length="261" mass="30688">MLGTSVGTQMKVTNIIRRYEQLKAREEFYNLLNGLRKNGITKMKIENSIKFLTNLQLVWKLYCNSVFQNKSLAEINIHVLYGILKQSQDDKIEKEKIDALALVADKRMKHEVQRSRERSDSSDDPEVSSDSNQAMVIMTRAFQKRFYKNPSSNKQRYSSTSRKSEYRGRHEDKRNDKKTNSVRYYEKGKYENKKRFGDKRIDEKDEKKTEEIQKCFKCGKPGYFARDCPIGGLRDYSYYIQKASLATKKESRKALLAEENH</sequence>
<evidence type="ECO:0000313" key="4">
    <source>
        <dbReference type="EMBL" id="KAJ9547068.1"/>
    </source>
</evidence>
<dbReference type="GO" id="GO:0003676">
    <property type="term" value="F:nucleic acid binding"/>
    <property type="evidence" value="ECO:0007669"/>
    <property type="project" value="InterPro"/>
</dbReference>